<comment type="subunit">
    <text evidence="9">Interacts with MLH1.</text>
</comment>
<keyword evidence="5" id="KW-0238">DNA-binding</keyword>
<keyword evidence="7" id="KW-0539">Nucleus</keyword>
<organism evidence="13 14">
    <name type="scientific">Fundulus heteroclitus</name>
    <name type="common">Killifish</name>
    <name type="synonym">Mummichog</name>
    <dbReference type="NCBI Taxonomy" id="8078"/>
    <lineage>
        <taxon>Eukaryota</taxon>
        <taxon>Metazoa</taxon>
        <taxon>Chordata</taxon>
        <taxon>Craniata</taxon>
        <taxon>Vertebrata</taxon>
        <taxon>Euteleostomi</taxon>
        <taxon>Actinopterygii</taxon>
        <taxon>Neopterygii</taxon>
        <taxon>Teleostei</taxon>
        <taxon>Neoteleostei</taxon>
        <taxon>Acanthomorphata</taxon>
        <taxon>Ovalentaria</taxon>
        <taxon>Atherinomorphae</taxon>
        <taxon>Cyprinodontiformes</taxon>
        <taxon>Fundulidae</taxon>
        <taxon>Fundulus</taxon>
    </lineage>
</organism>
<dbReference type="Ensembl" id="ENSFHET00000015235.1">
    <property type="protein sequence ID" value="ENSFHEP00000000612.1"/>
    <property type="gene ID" value="ENSFHEG00000001329.1"/>
</dbReference>
<evidence type="ECO:0000256" key="6">
    <source>
        <dbReference type="ARBA" id="ARBA00023204"/>
    </source>
</evidence>
<evidence type="ECO:0000256" key="11">
    <source>
        <dbReference type="ARBA" id="ARBA00076709"/>
    </source>
</evidence>
<evidence type="ECO:0000313" key="13">
    <source>
        <dbReference type="Ensembl" id="ENSFHEP00000000610.1"/>
    </source>
</evidence>
<evidence type="ECO:0000256" key="10">
    <source>
        <dbReference type="ARBA" id="ARBA00069821"/>
    </source>
</evidence>
<comment type="function">
    <text evidence="8">Mismatch-specific DNA N-glycosylase involved in DNA repair. Has thymine glycosylase activity and is specific for G:T mismatches within methylated and unmethylated CpG sites. Can also remove uracil or 5-fluorouracil in G:U mismatches. Has no lyase activity. Was first identified as methyl-CpG-binding protein.</text>
</comment>
<keyword evidence="6" id="KW-0234">DNA repair</keyword>
<dbReference type="GO" id="GO:0005634">
    <property type="term" value="C:nucleus"/>
    <property type="evidence" value="ECO:0007669"/>
    <property type="project" value="UniProtKB-SubCell"/>
</dbReference>
<dbReference type="SUPFAM" id="SSF48150">
    <property type="entry name" value="DNA-glycosylase"/>
    <property type="match status" value="1"/>
</dbReference>
<evidence type="ECO:0000256" key="2">
    <source>
        <dbReference type="ARBA" id="ARBA00022553"/>
    </source>
</evidence>
<dbReference type="Ensembl" id="ENSFHET00000015233.1">
    <property type="protein sequence ID" value="ENSFHEP00000000610.1"/>
    <property type="gene ID" value="ENSFHEG00000001329.1"/>
</dbReference>
<protein>
    <recommendedName>
        <fullName evidence="10">Methyl-CpG-binding domain protein 4</fullName>
    </recommendedName>
    <alternativeName>
        <fullName evidence="11">Methyl-CpG-binding protein MBD4</fullName>
    </alternativeName>
    <alternativeName>
        <fullName evidence="12">Mismatch-specific DNA N-glycosylase</fullName>
    </alternativeName>
</protein>
<dbReference type="GO" id="GO:0003677">
    <property type="term" value="F:DNA binding"/>
    <property type="evidence" value="ECO:0007669"/>
    <property type="project" value="UniProtKB-KW"/>
</dbReference>
<evidence type="ECO:0000256" key="4">
    <source>
        <dbReference type="ARBA" id="ARBA00022801"/>
    </source>
</evidence>
<keyword evidence="14" id="KW-1185">Reference proteome</keyword>
<dbReference type="GeneTree" id="ENSGT00530000063687"/>
<dbReference type="GO" id="GO:0016787">
    <property type="term" value="F:hydrolase activity"/>
    <property type="evidence" value="ECO:0007669"/>
    <property type="project" value="UniProtKB-KW"/>
</dbReference>
<name>A0A3Q2NNW7_FUNHE</name>
<evidence type="ECO:0000256" key="9">
    <source>
        <dbReference type="ARBA" id="ARBA00062707"/>
    </source>
</evidence>
<dbReference type="InterPro" id="IPR045138">
    <property type="entry name" value="MeCP2/MBD4"/>
</dbReference>
<dbReference type="Gene3D" id="1.10.340.30">
    <property type="entry name" value="Hypothetical protein, domain 2"/>
    <property type="match status" value="1"/>
</dbReference>
<evidence type="ECO:0000256" key="5">
    <source>
        <dbReference type="ARBA" id="ARBA00023125"/>
    </source>
</evidence>
<dbReference type="FunFam" id="1.10.340.30:FF:000051">
    <property type="entry name" value="Methyl-CpG-binding domain protein 4"/>
    <property type="match status" value="1"/>
</dbReference>
<dbReference type="InterPro" id="IPR011257">
    <property type="entry name" value="DNA_glycosylase"/>
</dbReference>
<sequence length="117" mass="13931">MAIPVLWQFFERYPSAEVTREADWKPMSELMKPLGLYELRAKSIIRFSDEYLNKPWRYPIQLHGIGKYGNDSYRIFCVDEWRQVNEISSLKKYSSNRSLLIKLSLKVWLCFCVKGDT</sequence>
<dbReference type="PANTHER" id="PTHR15074">
    <property type="entry name" value="METHYL-CPG-BINDING PROTEIN"/>
    <property type="match status" value="1"/>
</dbReference>
<evidence type="ECO:0000256" key="1">
    <source>
        <dbReference type="ARBA" id="ARBA00004123"/>
    </source>
</evidence>
<evidence type="ECO:0000256" key="3">
    <source>
        <dbReference type="ARBA" id="ARBA00022763"/>
    </source>
</evidence>
<dbReference type="STRING" id="8078.ENSFHEP00000000610"/>
<dbReference type="GO" id="GO:0006281">
    <property type="term" value="P:DNA repair"/>
    <property type="evidence" value="ECO:0007669"/>
    <property type="project" value="UniProtKB-KW"/>
</dbReference>
<accession>A0A3Q2NNW7</accession>
<proteinExistence type="predicted"/>
<evidence type="ECO:0000313" key="14">
    <source>
        <dbReference type="Proteomes" id="UP000265000"/>
    </source>
</evidence>
<evidence type="ECO:0000256" key="12">
    <source>
        <dbReference type="ARBA" id="ARBA00083330"/>
    </source>
</evidence>
<keyword evidence="4" id="KW-0378">Hydrolase</keyword>
<evidence type="ECO:0000256" key="8">
    <source>
        <dbReference type="ARBA" id="ARBA00055831"/>
    </source>
</evidence>
<comment type="subcellular location">
    <subcellularLocation>
        <location evidence="1">Nucleus</location>
    </subcellularLocation>
</comment>
<dbReference type="AlphaFoldDB" id="A0A3Q2NNW7"/>
<dbReference type="PANTHER" id="PTHR15074:SF7">
    <property type="entry name" value="METHYL-CPG-BINDING DOMAIN PROTEIN 4"/>
    <property type="match status" value="1"/>
</dbReference>
<keyword evidence="2" id="KW-0597">Phosphoprotein</keyword>
<reference evidence="13" key="1">
    <citation type="submission" date="2025-05" db="UniProtKB">
        <authorList>
            <consortium name="Ensembl"/>
        </authorList>
    </citation>
    <scope>IDENTIFICATION</scope>
</reference>
<keyword evidence="3" id="KW-0227">DNA damage</keyword>
<dbReference type="Proteomes" id="UP000265000">
    <property type="component" value="Unplaced"/>
</dbReference>
<evidence type="ECO:0000256" key="7">
    <source>
        <dbReference type="ARBA" id="ARBA00023242"/>
    </source>
</evidence>